<accession>B4H0W0</accession>
<dbReference type="PhylomeDB" id="B4H0W0"/>
<keyword evidence="4" id="KW-0342">GTP-binding</keyword>
<dbReference type="InterPro" id="IPR002041">
    <property type="entry name" value="Ran_GTPase"/>
</dbReference>
<dbReference type="SMR" id="B4H0W0"/>
<dbReference type="AlphaFoldDB" id="B4H0W0"/>
<dbReference type="InterPro" id="IPR001806">
    <property type="entry name" value="Small_GTPase"/>
</dbReference>
<dbReference type="OMA" id="AWNMEAP"/>
<name>B4H0W0_DROPE</name>
<evidence type="ECO:0000256" key="5">
    <source>
        <dbReference type="SAM" id="MobiDB-lite"/>
    </source>
</evidence>
<dbReference type="GO" id="GO:0000054">
    <property type="term" value="P:ribosomal subunit export from nucleus"/>
    <property type="evidence" value="ECO:0007669"/>
    <property type="project" value="TreeGrafter"/>
</dbReference>
<dbReference type="STRING" id="7234.B4H0W0"/>
<organism evidence="7">
    <name type="scientific">Drosophila persimilis</name>
    <name type="common">Fruit fly</name>
    <dbReference type="NCBI Taxonomy" id="7234"/>
    <lineage>
        <taxon>Eukaryota</taxon>
        <taxon>Metazoa</taxon>
        <taxon>Ecdysozoa</taxon>
        <taxon>Arthropoda</taxon>
        <taxon>Hexapoda</taxon>
        <taxon>Insecta</taxon>
        <taxon>Pterygota</taxon>
        <taxon>Neoptera</taxon>
        <taxon>Endopterygota</taxon>
        <taxon>Diptera</taxon>
        <taxon>Brachycera</taxon>
        <taxon>Muscomorpha</taxon>
        <taxon>Ephydroidea</taxon>
        <taxon>Drosophilidae</taxon>
        <taxon>Drosophila</taxon>
        <taxon>Sophophora</taxon>
    </lineage>
</organism>
<sequence length="215" mass="25014">MPLRRRLVPAYKCVIIGHEGCGKSAFIQRHLTGQFVQQYMPTFGITVIKLIFHTTRGPICFEMWEGGKAEYVRSEGPNPFFKKVHCAIVMFDITLKDPSKNFAAFRAMTEMVSPDVLKYVCVNKADLKQGKPNARRTKIYRCTRISVKNNMNTLVPFQHLARRIFKDRSLKLMPRPTMLPAPVKPPRQERQAEKDKEKKKKKEKQFKIMRRNTDA</sequence>
<dbReference type="GO" id="GO:0005737">
    <property type="term" value="C:cytoplasm"/>
    <property type="evidence" value="ECO:0007669"/>
    <property type="project" value="TreeGrafter"/>
</dbReference>
<dbReference type="SUPFAM" id="SSF52540">
    <property type="entry name" value="P-loop containing nucleoside triphosphate hydrolases"/>
    <property type="match status" value="1"/>
</dbReference>
<dbReference type="InterPro" id="IPR027417">
    <property type="entry name" value="P-loop_NTPase"/>
</dbReference>
<dbReference type="OrthoDB" id="7864806at2759"/>
<evidence type="ECO:0000313" key="7">
    <source>
        <dbReference type="Proteomes" id="UP000008744"/>
    </source>
</evidence>
<evidence type="ECO:0000256" key="4">
    <source>
        <dbReference type="ARBA" id="ARBA00023134"/>
    </source>
</evidence>
<feature type="region of interest" description="Disordered" evidence="5">
    <location>
        <begin position="175"/>
        <end position="215"/>
    </location>
</feature>
<dbReference type="Proteomes" id="UP000008744">
    <property type="component" value="Unassembled WGS sequence"/>
</dbReference>
<dbReference type="GO" id="GO:0005634">
    <property type="term" value="C:nucleus"/>
    <property type="evidence" value="ECO:0007669"/>
    <property type="project" value="TreeGrafter"/>
</dbReference>
<feature type="compositionally biased region" description="Basic residues" evidence="5">
    <location>
        <begin position="197"/>
        <end position="215"/>
    </location>
</feature>
<dbReference type="EMBL" id="CH479201">
    <property type="protein sequence ID" value="EDW29876.1"/>
    <property type="molecule type" value="Genomic_DNA"/>
</dbReference>
<gene>
    <name evidence="6" type="primary">Dper\GL15867</name>
    <name evidence="6" type="ORF">Dper_GL15867</name>
</gene>
<dbReference type="GO" id="GO:0005525">
    <property type="term" value="F:GTP binding"/>
    <property type="evidence" value="ECO:0007669"/>
    <property type="project" value="UniProtKB-KW"/>
</dbReference>
<dbReference type="PANTHER" id="PTHR24071">
    <property type="entry name" value="RAN GTPASE"/>
    <property type="match status" value="1"/>
</dbReference>
<dbReference type="GO" id="GO:0003924">
    <property type="term" value="F:GTPase activity"/>
    <property type="evidence" value="ECO:0007669"/>
    <property type="project" value="InterPro"/>
</dbReference>
<feature type="compositionally biased region" description="Basic and acidic residues" evidence="5">
    <location>
        <begin position="186"/>
        <end position="196"/>
    </location>
</feature>
<dbReference type="SMART" id="SM00176">
    <property type="entry name" value="RAN"/>
    <property type="match status" value="1"/>
</dbReference>
<dbReference type="SMART" id="SM00173">
    <property type="entry name" value="RAS"/>
    <property type="match status" value="1"/>
</dbReference>
<dbReference type="Gene3D" id="3.40.50.300">
    <property type="entry name" value="P-loop containing nucleotide triphosphate hydrolases"/>
    <property type="match status" value="1"/>
</dbReference>
<reference evidence="6 7" key="1">
    <citation type="journal article" date="2007" name="Nature">
        <title>Evolution of genes and genomes on the Drosophila phylogeny.</title>
        <authorList>
            <consortium name="Drosophila 12 Genomes Consortium"/>
            <person name="Clark A.G."/>
            <person name="Eisen M.B."/>
            <person name="Smith D.R."/>
            <person name="Bergman C.M."/>
            <person name="Oliver B."/>
            <person name="Markow T.A."/>
            <person name="Kaufman T.C."/>
            <person name="Kellis M."/>
            <person name="Gelbart W."/>
            <person name="Iyer V.N."/>
            <person name="Pollard D.A."/>
            <person name="Sackton T.B."/>
            <person name="Larracuente A.M."/>
            <person name="Singh N.D."/>
            <person name="Abad J.P."/>
            <person name="Abt D.N."/>
            <person name="Adryan B."/>
            <person name="Aguade M."/>
            <person name="Akashi H."/>
            <person name="Anderson W.W."/>
            <person name="Aquadro C.F."/>
            <person name="Ardell D.H."/>
            <person name="Arguello R."/>
            <person name="Artieri C.G."/>
            <person name="Barbash D.A."/>
            <person name="Barker D."/>
            <person name="Barsanti P."/>
            <person name="Batterham P."/>
            <person name="Batzoglou S."/>
            <person name="Begun D."/>
            <person name="Bhutkar A."/>
            <person name="Blanco E."/>
            <person name="Bosak S.A."/>
            <person name="Bradley R.K."/>
            <person name="Brand A.D."/>
            <person name="Brent M.R."/>
            <person name="Brooks A.N."/>
            <person name="Brown R.H."/>
            <person name="Butlin R.K."/>
            <person name="Caggese C."/>
            <person name="Calvi B.R."/>
            <person name="Bernardo de Carvalho A."/>
            <person name="Caspi A."/>
            <person name="Castrezana S."/>
            <person name="Celniker S.E."/>
            <person name="Chang J.L."/>
            <person name="Chapple C."/>
            <person name="Chatterji S."/>
            <person name="Chinwalla A."/>
            <person name="Civetta A."/>
            <person name="Clifton S.W."/>
            <person name="Comeron J.M."/>
            <person name="Costello J.C."/>
            <person name="Coyne J.A."/>
            <person name="Daub J."/>
            <person name="David R.G."/>
            <person name="Delcher A.L."/>
            <person name="Delehaunty K."/>
            <person name="Do C.B."/>
            <person name="Ebling H."/>
            <person name="Edwards K."/>
            <person name="Eickbush T."/>
            <person name="Evans J.D."/>
            <person name="Filipski A."/>
            <person name="Findeiss S."/>
            <person name="Freyhult E."/>
            <person name="Fulton L."/>
            <person name="Fulton R."/>
            <person name="Garcia A.C."/>
            <person name="Gardiner A."/>
            <person name="Garfield D.A."/>
            <person name="Garvin B.E."/>
            <person name="Gibson G."/>
            <person name="Gilbert D."/>
            <person name="Gnerre S."/>
            <person name="Godfrey J."/>
            <person name="Good R."/>
            <person name="Gotea V."/>
            <person name="Gravely B."/>
            <person name="Greenberg A.J."/>
            <person name="Griffiths-Jones S."/>
            <person name="Gross S."/>
            <person name="Guigo R."/>
            <person name="Gustafson E.A."/>
            <person name="Haerty W."/>
            <person name="Hahn M.W."/>
            <person name="Halligan D.L."/>
            <person name="Halpern A.L."/>
            <person name="Halter G.M."/>
            <person name="Han M.V."/>
            <person name="Heger A."/>
            <person name="Hillier L."/>
            <person name="Hinrichs A.S."/>
            <person name="Holmes I."/>
            <person name="Hoskins R.A."/>
            <person name="Hubisz M.J."/>
            <person name="Hultmark D."/>
            <person name="Huntley M.A."/>
            <person name="Jaffe D.B."/>
            <person name="Jagadeeshan S."/>
            <person name="Jeck W.R."/>
            <person name="Johnson J."/>
            <person name="Jones C.D."/>
            <person name="Jordan W.C."/>
            <person name="Karpen G.H."/>
            <person name="Kataoka E."/>
            <person name="Keightley P.D."/>
            <person name="Kheradpour P."/>
            <person name="Kirkness E.F."/>
            <person name="Koerich L.B."/>
            <person name="Kristiansen K."/>
            <person name="Kudrna D."/>
            <person name="Kulathinal R.J."/>
            <person name="Kumar S."/>
            <person name="Kwok R."/>
            <person name="Lander E."/>
            <person name="Langley C.H."/>
            <person name="Lapoint R."/>
            <person name="Lazzaro B.P."/>
            <person name="Lee S.J."/>
            <person name="Levesque L."/>
            <person name="Li R."/>
            <person name="Lin C.F."/>
            <person name="Lin M.F."/>
            <person name="Lindblad-Toh K."/>
            <person name="Llopart A."/>
            <person name="Long M."/>
            <person name="Low L."/>
            <person name="Lozovsky E."/>
            <person name="Lu J."/>
            <person name="Luo M."/>
            <person name="Machado C.A."/>
            <person name="Makalowski W."/>
            <person name="Marzo M."/>
            <person name="Matsuda M."/>
            <person name="Matzkin L."/>
            <person name="McAllister B."/>
            <person name="McBride C.S."/>
            <person name="McKernan B."/>
            <person name="McKernan K."/>
            <person name="Mendez-Lago M."/>
            <person name="Minx P."/>
            <person name="Mollenhauer M.U."/>
            <person name="Montooth K."/>
            <person name="Mount S.M."/>
            <person name="Mu X."/>
            <person name="Myers E."/>
            <person name="Negre B."/>
            <person name="Newfeld S."/>
            <person name="Nielsen R."/>
            <person name="Noor M.A."/>
            <person name="O'Grady P."/>
            <person name="Pachter L."/>
            <person name="Papaceit M."/>
            <person name="Parisi M.J."/>
            <person name="Parisi M."/>
            <person name="Parts L."/>
            <person name="Pedersen J.S."/>
            <person name="Pesole G."/>
            <person name="Phillippy A.M."/>
            <person name="Ponting C.P."/>
            <person name="Pop M."/>
            <person name="Porcelli D."/>
            <person name="Powell J.R."/>
            <person name="Prohaska S."/>
            <person name="Pruitt K."/>
            <person name="Puig M."/>
            <person name="Quesneville H."/>
            <person name="Ram K.R."/>
            <person name="Rand D."/>
            <person name="Rasmussen M.D."/>
            <person name="Reed L.K."/>
            <person name="Reenan R."/>
            <person name="Reily A."/>
            <person name="Remington K.A."/>
            <person name="Rieger T.T."/>
            <person name="Ritchie M.G."/>
            <person name="Robin C."/>
            <person name="Rogers Y.H."/>
            <person name="Rohde C."/>
            <person name="Rozas J."/>
            <person name="Rubenfield M.J."/>
            <person name="Ruiz A."/>
            <person name="Russo S."/>
            <person name="Salzberg S.L."/>
            <person name="Sanchez-Gracia A."/>
            <person name="Saranga D.J."/>
            <person name="Sato H."/>
            <person name="Schaeffer S.W."/>
            <person name="Schatz M.C."/>
            <person name="Schlenke T."/>
            <person name="Schwartz R."/>
            <person name="Segarra C."/>
            <person name="Singh R.S."/>
            <person name="Sirot L."/>
            <person name="Sirota M."/>
            <person name="Sisneros N.B."/>
            <person name="Smith C.D."/>
            <person name="Smith T.F."/>
            <person name="Spieth J."/>
            <person name="Stage D.E."/>
            <person name="Stark A."/>
            <person name="Stephan W."/>
            <person name="Strausberg R.L."/>
            <person name="Strempel S."/>
            <person name="Sturgill D."/>
            <person name="Sutton G."/>
            <person name="Sutton G.G."/>
            <person name="Tao W."/>
            <person name="Teichmann S."/>
            <person name="Tobari Y.N."/>
            <person name="Tomimura Y."/>
            <person name="Tsolas J.M."/>
            <person name="Valente V.L."/>
            <person name="Venter E."/>
            <person name="Venter J.C."/>
            <person name="Vicario S."/>
            <person name="Vieira F.G."/>
            <person name="Vilella A.J."/>
            <person name="Villasante A."/>
            <person name="Walenz B."/>
            <person name="Wang J."/>
            <person name="Wasserman M."/>
            <person name="Watts T."/>
            <person name="Wilson D."/>
            <person name="Wilson R.K."/>
            <person name="Wing R.A."/>
            <person name="Wolfner M.F."/>
            <person name="Wong A."/>
            <person name="Wong G.K."/>
            <person name="Wu C.I."/>
            <person name="Wu G."/>
            <person name="Yamamoto D."/>
            <person name="Yang H.P."/>
            <person name="Yang S.P."/>
            <person name="Yorke J.A."/>
            <person name="Yoshida K."/>
            <person name="Zdobnov E."/>
            <person name="Zhang P."/>
            <person name="Zhang Y."/>
            <person name="Zimin A.V."/>
            <person name="Baldwin J."/>
            <person name="Abdouelleil A."/>
            <person name="Abdulkadir J."/>
            <person name="Abebe A."/>
            <person name="Abera B."/>
            <person name="Abreu J."/>
            <person name="Acer S.C."/>
            <person name="Aftuck L."/>
            <person name="Alexander A."/>
            <person name="An P."/>
            <person name="Anderson E."/>
            <person name="Anderson S."/>
            <person name="Arachi H."/>
            <person name="Azer M."/>
            <person name="Bachantsang P."/>
            <person name="Barry A."/>
            <person name="Bayul T."/>
            <person name="Berlin A."/>
            <person name="Bessette D."/>
            <person name="Bloom T."/>
            <person name="Blye J."/>
            <person name="Boguslavskiy L."/>
            <person name="Bonnet C."/>
            <person name="Boukhgalter B."/>
            <person name="Bourzgui I."/>
            <person name="Brown A."/>
            <person name="Cahill P."/>
            <person name="Channer S."/>
            <person name="Cheshatsang Y."/>
            <person name="Chuda L."/>
            <person name="Citroen M."/>
            <person name="Collymore A."/>
            <person name="Cooke P."/>
            <person name="Costello M."/>
            <person name="D'Aco K."/>
            <person name="Daza R."/>
            <person name="De Haan G."/>
            <person name="DeGray S."/>
            <person name="DeMaso C."/>
            <person name="Dhargay N."/>
            <person name="Dooley K."/>
            <person name="Dooley E."/>
            <person name="Doricent M."/>
            <person name="Dorje P."/>
            <person name="Dorjee K."/>
            <person name="Dupes A."/>
            <person name="Elong R."/>
            <person name="Falk J."/>
            <person name="Farina A."/>
            <person name="Faro S."/>
            <person name="Ferguson D."/>
            <person name="Fisher S."/>
            <person name="Foley C.D."/>
            <person name="Franke A."/>
            <person name="Friedrich D."/>
            <person name="Gadbois L."/>
            <person name="Gearin G."/>
            <person name="Gearin C.R."/>
            <person name="Giannoukos G."/>
            <person name="Goode T."/>
            <person name="Graham J."/>
            <person name="Grandbois E."/>
            <person name="Grewal S."/>
            <person name="Gyaltsen K."/>
            <person name="Hafez N."/>
            <person name="Hagos B."/>
            <person name="Hall J."/>
            <person name="Henson C."/>
            <person name="Hollinger A."/>
            <person name="Honan T."/>
            <person name="Huard M.D."/>
            <person name="Hughes L."/>
            <person name="Hurhula B."/>
            <person name="Husby M.E."/>
            <person name="Kamat A."/>
            <person name="Kanga B."/>
            <person name="Kashin S."/>
            <person name="Khazanovich D."/>
            <person name="Kisner P."/>
            <person name="Lance K."/>
            <person name="Lara M."/>
            <person name="Lee W."/>
            <person name="Lennon N."/>
            <person name="Letendre F."/>
            <person name="LeVine R."/>
            <person name="Lipovsky A."/>
            <person name="Liu X."/>
            <person name="Liu J."/>
            <person name="Liu S."/>
            <person name="Lokyitsang T."/>
            <person name="Lokyitsang Y."/>
            <person name="Lubonja R."/>
            <person name="Lui A."/>
            <person name="MacDonald P."/>
            <person name="Magnisalis V."/>
            <person name="Maru K."/>
            <person name="Matthews C."/>
            <person name="McCusker W."/>
            <person name="McDonough S."/>
            <person name="Mehta T."/>
            <person name="Meldrim J."/>
            <person name="Meneus L."/>
            <person name="Mihai O."/>
            <person name="Mihalev A."/>
            <person name="Mihova T."/>
            <person name="Mittelman R."/>
            <person name="Mlenga V."/>
            <person name="Montmayeur A."/>
            <person name="Mulrain L."/>
            <person name="Navidi A."/>
            <person name="Naylor J."/>
            <person name="Negash T."/>
            <person name="Nguyen T."/>
            <person name="Nguyen N."/>
            <person name="Nicol R."/>
            <person name="Norbu C."/>
            <person name="Norbu N."/>
            <person name="Novod N."/>
            <person name="O'Neill B."/>
            <person name="Osman S."/>
            <person name="Markiewicz E."/>
            <person name="Oyono O.L."/>
            <person name="Patti C."/>
            <person name="Phunkhang P."/>
            <person name="Pierre F."/>
            <person name="Priest M."/>
            <person name="Raghuraman S."/>
            <person name="Rege F."/>
            <person name="Reyes R."/>
            <person name="Rise C."/>
            <person name="Rogov P."/>
            <person name="Ross K."/>
            <person name="Ryan E."/>
            <person name="Settipalli S."/>
            <person name="Shea T."/>
            <person name="Sherpa N."/>
            <person name="Shi L."/>
            <person name="Shih D."/>
            <person name="Sparrow T."/>
            <person name="Spaulding J."/>
            <person name="Stalker J."/>
            <person name="Stange-Thomann N."/>
            <person name="Stavropoulos S."/>
            <person name="Stone C."/>
            <person name="Strader C."/>
            <person name="Tesfaye S."/>
            <person name="Thomson T."/>
            <person name="Thoulutsang Y."/>
            <person name="Thoulutsang D."/>
            <person name="Topham K."/>
            <person name="Topping I."/>
            <person name="Tsamla T."/>
            <person name="Vassiliev H."/>
            <person name="Vo A."/>
            <person name="Wangchuk T."/>
            <person name="Wangdi T."/>
            <person name="Weiand M."/>
            <person name="Wilkinson J."/>
            <person name="Wilson A."/>
            <person name="Yadav S."/>
            <person name="Young G."/>
            <person name="Yu Q."/>
            <person name="Zembek L."/>
            <person name="Zhong D."/>
            <person name="Zimmer A."/>
            <person name="Zwirko Z."/>
            <person name="Jaffe D.B."/>
            <person name="Alvarez P."/>
            <person name="Brockman W."/>
            <person name="Butler J."/>
            <person name="Chin C."/>
            <person name="Gnerre S."/>
            <person name="Grabherr M."/>
            <person name="Kleber M."/>
            <person name="Mauceli E."/>
            <person name="MacCallum I."/>
        </authorList>
    </citation>
    <scope>NUCLEOTIDE SEQUENCE [LARGE SCALE GENOMIC DNA]</scope>
    <source>
        <strain evidence="7">MSH-3 / Tucson 14011-0111.49</strain>
    </source>
</reference>
<dbReference type="eggNOG" id="KOG0096">
    <property type="taxonomic scope" value="Eukaryota"/>
</dbReference>
<evidence type="ECO:0000256" key="2">
    <source>
        <dbReference type="ARBA" id="ARBA00022741"/>
    </source>
</evidence>
<dbReference type="PRINTS" id="PR00449">
    <property type="entry name" value="RASTRNSFRMNG"/>
</dbReference>
<dbReference type="Pfam" id="PF00071">
    <property type="entry name" value="Ras"/>
    <property type="match status" value="1"/>
</dbReference>
<keyword evidence="7" id="KW-1185">Reference proteome</keyword>
<dbReference type="GO" id="GO:0006606">
    <property type="term" value="P:protein import into nucleus"/>
    <property type="evidence" value="ECO:0007669"/>
    <property type="project" value="TreeGrafter"/>
</dbReference>
<keyword evidence="3" id="KW-0653">Protein transport</keyword>
<dbReference type="SMART" id="SM00175">
    <property type="entry name" value="RAB"/>
    <property type="match status" value="1"/>
</dbReference>
<evidence type="ECO:0000256" key="3">
    <source>
        <dbReference type="ARBA" id="ARBA00022927"/>
    </source>
</evidence>
<dbReference type="HOGENOM" id="CLU_041217_13_0_1"/>
<keyword evidence="1" id="KW-0813">Transport</keyword>
<protein>
    <submittedName>
        <fullName evidence="6">GL15867</fullName>
    </submittedName>
</protein>
<evidence type="ECO:0000313" key="6">
    <source>
        <dbReference type="EMBL" id="EDW29876.1"/>
    </source>
</evidence>
<dbReference type="PANTHER" id="PTHR24071:SF0">
    <property type="entry name" value="GTP-BINDING NUCLEAR PROTEIN RAN"/>
    <property type="match status" value="1"/>
</dbReference>
<proteinExistence type="predicted"/>
<keyword evidence="2" id="KW-0547">Nucleotide-binding</keyword>
<evidence type="ECO:0000256" key="1">
    <source>
        <dbReference type="ARBA" id="ARBA00022448"/>
    </source>
</evidence>